<dbReference type="Pfam" id="PF02911">
    <property type="entry name" value="Formyl_trans_C"/>
    <property type="match status" value="1"/>
</dbReference>
<feature type="domain" description="Formyl transferase C-terminal" evidence="4">
    <location>
        <begin position="204"/>
        <end position="293"/>
    </location>
</feature>
<dbReference type="PANTHER" id="PTHR43245:SF13">
    <property type="entry name" value="UDP-D-APIOSE_UDP-D-XYLOSE SYNTHASE 2"/>
    <property type="match status" value="1"/>
</dbReference>
<dbReference type="InterPro" id="IPR001509">
    <property type="entry name" value="Epimerase_deHydtase"/>
</dbReference>
<evidence type="ECO:0000259" key="3">
    <source>
        <dbReference type="Pfam" id="PF01370"/>
    </source>
</evidence>
<dbReference type="CDD" id="cd08702">
    <property type="entry name" value="Arna_FMT_C"/>
    <property type="match status" value="1"/>
</dbReference>
<dbReference type="InterPro" id="IPR005793">
    <property type="entry name" value="Formyl_trans_C"/>
</dbReference>
<dbReference type="CDD" id="cd05257">
    <property type="entry name" value="Arna_like_SDR_e"/>
    <property type="match status" value="1"/>
</dbReference>
<dbReference type="NCBIfam" id="NF008872">
    <property type="entry name" value="PRK11908.1"/>
    <property type="match status" value="1"/>
</dbReference>
<protein>
    <submittedName>
        <fullName evidence="5">Bifunctional polymyxin resistance protein ArnA</fullName>
    </submittedName>
</protein>
<gene>
    <name evidence="5" type="primary">arnA</name>
    <name evidence="5" type="ORF">DGMP_23970</name>
</gene>
<dbReference type="Pfam" id="PF00551">
    <property type="entry name" value="Formyl_trans_N"/>
    <property type="match status" value="1"/>
</dbReference>
<dbReference type="InterPro" id="IPR002376">
    <property type="entry name" value="Formyl_transf_N"/>
</dbReference>
<name>A0A8D5FU28_9BACT</name>
<keyword evidence="6" id="KW-1185">Reference proteome</keyword>
<sequence length="660" mass="74698">MKTVILAYHNIGCAGIRALARHGFDIQAVFTHKDDNRENIWFDSVVETAVEKSLPVYAPDNINHPLWVERIRKMSPDIIFSFYYRTLLCKEILALPSKGCINLHGSLLPRYRGRCPVNWVLINGEEKTGVTLHYMERQPDRGDIIAREEVAISRGDTAFTLHGKLTKAATHLLDKTLPLISRDQITATPQESADASYFGGRGPTDGEIDWRKTGEEIYNLIRAVTRPYPGAFSYLGDRKVLFWTVSVADKQPLNSAGTVLSTTPLRIACGDGSLVVHTGQTEKGLYVSGNQLAEELGLAVGMKFGRKISPGNNEKKKKHVLILGADGFIGNHLSERLLASGRYEVHAMDLENKSINRLQGVPGFHFSEGDISIHREWIEYHVRKCDIILPLVAIATPAEYVRNPLRVFELDFEENLRIVRYCAKYGKRIIFPSTSEVYGMCGENEFDEEHSKLVLGPIHKQRWIYSCSKQLLDRVIWAYGATRGLQFTLIRPFNWIGPRLDNLESARIGSSRVITKLILNLVEGTPINLVDGGRQKRCFTDVKDGIECLFRIIENCDNCCDNRIFNIGNPNNEASIHDLAQLLTDRFEQHPLRPNFPPLAGMQAVESREFYGSGYEDIQHRRPSTRLANRLLGWEPKISLHQSVEETLDYFLQQALENSR</sequence>
<keyword evidence="1" id="KW-0520">NAD</keyword>
<feature type="domain" description="NAD-dependent epimerase/dehydratase" evidence="3">
    <location>
        <begin position="320"/>
        <end position="568"/>
    </location>
</feature>
<dbReference type="KEGG" id="dbk:DGMP_23970"/>
<evidence type="ECO:0000313" key="6">
    <source>
        <dbReference type="Proteomes" id="UP000826725"/>
    </source>
</evidence>
<accession>A0A8D5FU28</accession>
<dbReference type="GO" id="GO:0016831">
    <property type="term" value="F:carboxy-lyase activity"/>
    <property type="evidence" value="ECO:0007669"/>
    <property type="project" value="InterPro"/>
</dbReference>
<dbReference type="NCBIfam" id="NF005998">
    <property type="entry name" value="PRK08125.1"/>
    <property type="match status" value="1"/>
</dbReference>
<organism evidence="5 6">
    <name type="scientific">Desulfomarina profundi</name>
    <dbReference type="NCBI Taxonomy" id="2772557"/>
    <lineage>
        <taxon>Bacteria</taxon>
        <taxon>Pseudomonadati</taxon>
        <taxon>Thermodesulfobacteriota</taxon>
        <taxon>Desulfobulbia</taxon>
        <taxon>Desulfobulbales</taxon>
        <taxon>Desulfobulbaceae</taxon>
        <taxon>Desulfomarina</taxon>
    </lineage>
</organism>
<feature type="domain" description="Formyl transferase N-terminal" evidence="2">
    <location>
        <begin position="24"/>
        <end position="173"/>
    </location>
</feature>
<dbReference type="PANTHER" id="PTHR43245">
    <property type="entry name" value="BIFUNCTIONAL POLYMYXIN RESISTANCE PROTEIN ARNA"/>
    <property type="match status" value="1"/>
</dbReference>
<reference evidence="5" key="1">
    <citation type="submission" date="2020-09" db="EMBL/GenBank/DDBJ databases">
        <title>Desulfogranum mesoprofundum gen. nov., sp. nov., a novel mesophilic, sulfate-reducing chemolithoautotroph isolated from a deep-sea hydrothermal vent chimney in the Suiyo Seamount.</title>
        <authorList>
            <person name="Hashimoto Y."/>
            <person name="Nakagawa S."/>
        </authorList>
    </citation>
    <scope>NUCLEOTIDE SEQUENCE</scope>
    <source>
        <strain evidence="5">KT2</strain>
    </source>
</reference>
<evidence type="ECO:0000259" key="2">
    <source>
        <dbReference type="Pfam" id="PF00551"/>
    </source>
</evidence>
<dbReference type="RefSeq" id="WP_228854127.1">
    <property type="nucleotide sequence ID" value="NZ_AP024086.1"/>
</dbReference>
<dbReference type="EMBL" id="AP024086">
    <property type="protein sequence ID" value="BCL61704.1"/>
    <property type="molecule type" value="Genomic_DNA"/>
</dbReference>
<dbReference type="Proteomes" id="UP000826725">
    <property type="component" value="Chromosome"/>
</dbReference>
<dbReference type="NCBIfam" id="NF005414">
    <property type="entry name" value="PRK06988.1"/>
    <property type="match status" value="1"/>
</dbReference>
<dbReference type="Pfam" id="PF01370">
    <property type="entry name" value="Epimerase"/>
    <property type="match status" value="1"/>
</dbReference>
<evidence type="ECO:0000259" key="4">
    <source>
        <dbReference type="Pfam" id="PF02911"/>
    </source>
</evidence>
<evidence type="ECO:0000313" key="5">
    <source>
        <dbReference type="EMBL" id="BCL61704.1"/>
    </source>
</evidence>
<proteinExistence type="predicted"/>
<dbReference type="InterPro" id="IPR045869">
    <property type="entry name" value="Arna-like_SDR_e"/>
</dbReference>
<evidence type="ECO:0000256" key="1">
    <source>
        <dbReference type="ARBA" id="ARBA00023027"/>
    </source>
</evidence>
<dbReference type="InterPro" id="IPR050177">
    <property type="entry name" value="Lipid_A_modif_metabolic_enz"/>
</dbReference>
<dbReference type="AlphaFoldDB" id="A0A8D5FU28"/>